<evidence type="ECO:0000256" key="1">
    <source>
        <dbReference type="SAM" id="Phobius"/>
    </source>
</evidence>
<keyword evidence="1" id="KW-1133">Transmembrane helix</keyword>
<protein>
    <submittedName>
        <fullName evidence="2">Uncharacterized protein</fullName>
    </submittedName>
</protein>
<sequence>MKSKFTEAFDSLASDGQTKLYRTQKILSACGDTSQPEVPKSKYIAKSRVSGKRWVALLVAAVIFVAVIVSMIIGFGWGNRGAFGILSLLKDTYVNMDGVAAFGVWNAPDSSSDTAYISDVGVLRAASASADEGTAEDDDIISGDWSDDDRYDWESDYDWDPTKANVLIAFNDDGTISEVVYERTNGRGQIRQDSLGNATKVYVSRNFTYVEYVSDDEWRWWNERDYMQSMSAYNGTNFGCHHERIQTVVIHNATGKVFALNDIIEQVNQYSGDINHTLYVQPLKDDTLYVKPLYGNYIPQWYNVRYDENAQSVYYELVIPPEAVKKWDYRVSAVRHDIYGQQYILAGADYGGIPADAGIVNLPSYIIYGNSMIITAENGVSIGSDGRVYCFDGGALKVFGKNFALTPVSPDTEVVFEGIFAPFITGDRAGFDCDGINYTLKGGYLFSMFGEVWKVGEGGYLTACQRLEGSFPARVNEGYLIGGEVIGFVDTEGSSNNSPINGRLVHIQFNIADGQPSASITHIIDASEISCDGTYMYFEQNEAPYTTGRGNTKYYFLTVKDGVPYAEHFANGHNGGMTGLVKPLTQPVLRF</sequence>
<keyword evidence="1" id="KW-0812">Transmembrane</keyword>
<accession>A0A9D1E5J9</accession>
<comment type="caution">
    <text evidence="2">The sequence shown here is derived from an EMBL/GenBank/DDBJ whole genome shotgun (WGS) entry which is preliminary data.</text>
</comment>
<dbReference type="Proteomes" id="UP000823913">
    <property type="component" value="Unassembled WGS sequence"/>
</dbReference>
<evidence type="ECO:0000313" key="3">
    <source>
        <dbReference type="Proteomes" id="UP000823913"/>
    </source>
</evidence>
<name>A0A9D1E5J9_9FIRM</name>
<gene>
    <name evidence="2" type="ORF">IAB94_00970</name>
</gene>
<reference evidence="2" key="2">
    <citation type="journal article" date="2021" name="PeerJ">
        <title>Extensive microbial diversity within the chicken gut microbiome revealed by metagenomics and culture.</title>
        <authorList>
            <person name="Gilroy R."/>
            <person name="Ravi A."/>
            <person name="Getino M."/>
            <person name="Pursley I."/>
            <person name="Horton D.L."/>
            <person name="Alikhan N.F."/>
            <person name="Baker D."/>
            <person name="Gharbi K."/>
            <person name="Hall N."/>
            <person name="Watson M."/>
            <person name="Adriaenssens E.M."/>
            <person name="Foster-Nyarko E."/>
            <person name="Jarju S."/>
            <person name="Secka A."/>
            <person name="Antonio M."/>
            <person name="Oren A."/>
            <person name="Chaudhuri R.R."/>
            <person name="La Ragione R."/>
            <person name="Hildebrand F."/>
            <person name="Pallen M.J."/>
        </authorList>
    </citation>
    <scope>NUCLEOTIDE SEQUENCE</scope>
    <source>
        <strain evidence="2">ChiW16-3235</strain>
    </source>
</reference>
<proteinExistence type="predicted"/>
<dbReference type="AlphaFoldDB" id="A0A9D1E5J9"/>
<feature type="transmembrane region" description="Helical" evidence="1">
    <location>
        <begin position="54"/>
        <end position="77"/>
    </location>
</feature>
<keyword evidence="1" id="KW-0472">Membrane</keyword>
<dbReference type="EMBL" id="DVHK01000021">
    <property type="protein sequence ID" value="HIR66601.1"/>
    <property type="molecule type" value="Genomic_DNA"/>
</dbReference>
<evidence type="ECO:0000313" key="2">
    <source>
        <dbReference type="EMBL" id="HIR66601.1"/>
    </source>
</evidence>
<reference evidence="2" key="1">
    <citation type="submission" date="2020-10" db="EMBL/GenBank/DDBJ databases">
        <authorList>
            <person name="Gilroy R."/>
        </authorList>
    </citation>
    <scope>NUCLEOTIDE SEQUENCE</scope>
    <source>
        <strain evidence="2">ChiW16-3235</strain>
    </source>
</reference>
<organism evidence="2 3">
    <name type="scientific">Candidatus Coproplasma avicola</name>
    <dbReference type="NCBI Taxonomy" id="2840744"/>
    <lineage>
        <taxon>Bacteria</taxon>
        <taxon>Bacillati</taxon>
        <taxon>Bacillota</taxon>
        <taxon>Clostridia</taxon>
        <taxon>Eubacteriales</taxon>
        <taxon>Candidatus Coproplasma</taxon>
    </lineage>
</organism>